<dbReference type="AlphaFoldDB" id="A0A0C5W6T2"/>
<dbReference type="HOGENOM" id="CLU_637529_0_0_6"/>
<evidence type="ECO:0000313" key="2">
    <source>
        <dbReference type="EMBL" id="AJR07221.1"/>
    </source>
</evidence>
<dbReference type="KEGG" id="pgb:H744_2c0485"/>
<evidence type="ECO:0000313" key="3">
    <source>
        <dbReference type="Proteomes" id="UP000032303"/>
    </source>
</evidence>
<feature type="compositionally biased region" description="Polar residues" evidence="1">
    <location>
        <begin position="98"/>
        <end position="112"/>
    </location>
</feature>
<feature type="region of interest" description="Disordered" evidence="1">
    <location>
        <begin position="93"/>
        <end position="116"/>
    </location>
</feature>
<gene>
    <name evidence="2" type="ORF">H744_2c0485</name>
</gene>
<dbReference type="EMBL" id="CP005974">
    <property type="protein sequence ID" value="AJR07221.1"/>
    <property type="molecule type" value="Genomic_DNA"/>
</dbReference>
<keyword evidence="3" id="KW-1185">Reference proteome</keyword>
<name>A0A0C5W6T2_9GAMM</name>
<dbReference type="Proteomes" id="UP000032303">
    <property type="component" value="Chromosome 2"/>
</dbReference>
<protein>
    <submittedName>
        <fullName evidence="2">Uncharacterized protein</fullName>
    </submittedName>
</protein>
<proteinExistence type="predicted"/>
<reference evidence="2 3" key="1">
    <citation type="submission" date="2013-05" db="EMBL/GenBank/DDBJ databases">
        <title>Complete genome sequence of the lipase-producing bacterium Photobacterium gaetbulicola Gung47.</title>
        <authorList>
            <person name="Kim Y.-O."/>
        </authorList>
    </citation>
    <scope>NUCLEOTIDE SEQUENCE [LARGE SCALE GENOMIC DNA]</scope>
    <source>
        <strain evidence="2 3">Gung47</strain>
    </source>
</reference>
<organism evidence="2 3">
    <name type="scientific">Photobacterium gaetbulicola Gung47</name>
    <dbReference type="NCBI Taxonomy" id="658445"/>
    <lineage>
        <taxon>Bacteria</taxon>
        <taxon>Pseudomonadati</taxon>
        <taxon>Pseudomonadota</taxon>
        <taxon>Gammaproteobacteria</taxon>
        <taxon>Vibrionales</taxon>
        <taxon>Vibrionaceae</taxon>
        <taxon>Photobacterium</taxon>
    </lineage>
</organism>
<evidence type="ECO:0000256" key="1">
    <source>
        <dbReference type="SAM" id="MobiDB-lite"/>
    </source>
</evidence>
<accession>A0A0C5W6T2</accession>
<sequence length="430" mass="46101">MWHQQDGTVAIFLQRCQVFFTPDDGVVFQPLAIADTEGGKAHQETAGGDVVLQQHGLALGVAFIGEAHFQVDPGTAVGLAVELHGAFGEQAGHGTAGTVRQQAQQGGKSNSQPGPPVFRVEKGPAEFRVVGLFIVMVFHLVFRCWVDGCHVFGHAFGDGLECVGVTCGTQLGQIGLGKGLVAAFEVVRERNLFNLAFTVVFDHRLGDFAERLGLAGPAVEDTGHTVLPEPQVDLADIADKHKITLEVVRAFEQFRIVALVDLVVEVERHRGHAAFVLLARAVDIEVAEPGNLRQGFAVLLGILPQTADIVVEQLLGIAVDIECPFVLARFDEVVVAAAVGSGRGGVQERNGTLEAVMQQLFGILVVVEHHVLAVPLGGRRAGPLVKYRIDRSEVVARHDLGDEVFLVHVIGNIQIDQIGKFGAVFEVVDH</sequence>